<dbReference type="EMBL" id="CP042435">
    <property type="protein sequence ID" value="QEC69412.1"/>
    <property type="molecule type" value="Genomic_DNA"/>
</dbReference>
<feature type="region of interest" description="Disordered" evidence="1">
    <location>
        <begin position="14"/>
        <end position="60"/>
    </location>
</feature>
<feature type="compositionally biased region" description="Polar residues" evidence="1">
    <location>
        <begin position="29"/>
        <end position="60"/>
    </location>
</feature>
<sequence>MILFATASICLSACGNNKDNSDKIADSVGNESPTGPAPDNSNATNPSLPDTAFTDTSGQH</sequence>
<gene>
    <name evidence="2" type="ORF">FRZ67_19675</name>
</gene>
<dbReference type="KEGG" id="pgin:FRZ67_19675"/>
<proteinExistence type="predicted"/>
<reference evidence="2 3" key="1">
    <citation type="journal article" date="2016" name="Int. J. Syst. Evol. Microbiol.">
        <title>Panacibacter ginsenosidivorans gen. nov., sp. nov., with ginsenoside converting activity isolated from soil of a ginseng field.</title>
        <authorList>
            <person name="Siddiqi M.Z."/>
            <person name="Muhammad Shafi S."/>
            <person name="Choi K.D."/>
            <person name="Im W.T."/>
        </authorList>
    </citation>
    <scope>NUCLEOTIDE SEQUENCE [LARGE SCALE GENOMIC DNA]</scope>
    <source>
        <strain evidence="2 3">Gsoil1550</strain>
    </source>
</reference>
<name>A0A5B8VDM2_9BACT</name>
<evidence type="ECO:0000313" key="3">
    <source>
        <dbReference type="Proteomes" id="UP000321533"/>
    </source>
</evidence>
<organism evidence="2 3">
    <name type="scientific">Panacibacter ginsenosidivorans</name>
    <dbReference type="NCBI Taxonomy" id="1813871"/>
    <lineage>
        <taxon>Bacteria</taxon>
        <taxon>Pseudomonadati</taxon>
        <taxon>Bacteroidota</taxon>
        <taxon>Chitinophagia</taxon>
        <taxon>Chitinophagales</taxon>
        <taxon>Chitinophagaceae</taxon>
        <taxon>Panacibacter</taxon>
    </lineage>
</organism>
<dbReference type="RefSeq" id="WP_147192289.1">
    <property type="nucleotide sequence ID" value="NZ_CP042435.1"/>
</dbReference>
<dbReference type="Proteomes" id="UP000321533">
    <property type="component" value="Chromosome"/>
</dbReference>
<keyword evidence="3" id="KW-1185">Reference proteome</keyword>
<dbReference type="AlphaFoldDB" id="A0A5B8VDM2"/>
<protein>
    <submittedName>
        <fullName evidence="2">Uncharacterized protein</fullName>
    </submittedName>
</protein>
<accession>A0A5B8VDM2</accession>
<evidence type="ECO:0000256" key="1">
    <source>
        <dbReference type="SAM" id="MobiDB-lite"/>
    </source>
</evidence>
<evidence type="ECO:0000313" key="2">
    <source>
        <dbReference type="EMBL" id="QEC69412.1"/>
    </source>
</evidence>